<comment type="function">
    <text evidence="1 10">Controls the rotational direction of flagella during chemotaxis.</text>
</comment>
<dbReference type="InterPro" id="IPR005503">
    <property type="entry name" value="FliL"/>
</dbReference>
<comment type="similarity">
    <text evidence="3 10">Belongs to the FliL family.</text>
</comment>
<dbReference type="GO" id="GO:0006935">
    <property type="term" value="P:chemotaxis"/>
    <property type="evidence" value="ECO:0007669"/>
    <property type="project" value="UniProtKB-KW"/>
</dbReference>
<evidence type="ECO:0000256" key="10">
    <source>
        <dbReference type="RuleBase" id="RU364125"/>
    </source>
</evidence>
<dbReference type="AlphaFoldDB" id="A0A4Z0D3I7"/>
<dbReference type="GO" id="GO:0005886">
    <property type="term" value="C:plasma membrane"/>
    <property type="evidence" value="ECO:0007669"/>
    <property type="project" value="UniProtKB-SubCell"/>
</dbReference>
<keyword evidence="4 10" id="KW-1003">Cell membrane</keyword>
<name>A0A4Z0D3I7_9FIRM</name>
<keyword evidence="8 10" id="KW-1133">Transmembrane helix</keyword>
<dbReference type="OrthoDB" id="166089at2"/>
<evidence type="ECO:0000256" key="3">
    <source>
        <dbReference type="ARBA" id="ARBA00008281"/>
    </source>
</evidence>
<dbReference type="PANTHER" id="PTHR35091">
    <property type="entry name" value="FLAGELLAR PROTEIN FLIL"/>
    <property type="match status" value="1"/>
</dbReference>
<evidence type="ECO:0000256" key="8">
    <source>
        <dbReference type="ARBA" id="ARBA00022989"/>
    </source>
</evidence>
<evidence type="ECO:0000313" key="11">
    <source>
        <dbReference type="EMBL" id="TFZ39928.1"/>
    </source>
</evidence>
<evidence type="ECO:0000256" key="9">
    <source>
        <dbReference type="ARBA" id="ARBA00023136"/>
    </source>
</evidence>
<keyword evidence="12" id="KW-1185">Reference proteome</keyword>
<reference evidence="11 12" key="1">
    <citation type="submission" date="2019-03" db="EMBL/GenBank/DDBJ databases">
        <title>Draft genome sequence data and analysis of a Fermenting Bacterium, Soehngenia longevitae strain 1933PT, isolated from petroleum reservoir in Azerbaijan.</title>
        <authorList>
            <person name="Grouzdev D.S."/>
            <person name="Bidzhieva S.K."/>
            <person name="Sokolova D.S."/>
            <person name="Tourova T.P."/>
            <person name="Poltaraus A.B."/>
            <person name="Nazina T.N."/>
        </authorList>
    </citation>
    <scope>NUCLEOTIDE SEQUENCE [LARGE SCALE GENOMIC DNA]</scope>
    <source>
        <strain evidence="11 12">1933P</strain>
    </source>
</reference>
<keyword evidence="11" id="KW-0966">Cell projection</keyword>
<keyword evidence="11" id="KW-0282">Flagellum</keyword>
<dbReference type="Proteomes" id="UP000298381">
    <property type="component" value="Unassembled WGS sequence"/>
</dbReference>
<keyword evidence="6 10" id="KW-0812">Transmembrane</keyword>
<keyword evidence="7 10" id="KW-0283">Flagellar rotation</keyword>
<dbReference type="RefSeq" id="WP_135271244.1">
    <property type="nucleotide sequence ID" value="NZ_SRIB01000008.1"/>
</dbReference>
<feature type="transmembrane region" description="Helical" evidence="10">
    <location>
        <begin position="15"/>
        <end position="36"/>
    </location>
</feature>
<protein>
    <recommendedName>
        <fullName evidence="10">Flagellar protein FliL</fullName>
    </recommendedName>
</protein>
<evidence type="ECO:0000256" key="2">
    <source>
        <dbReference type="ARBA" id="ARBA00004162"/>
    </source>
</evidence>
<evidence type="ECO:0000256" key="7">
    <source>
        <dbReference type="ARBA" id="ARBA00022779"/>
    </source>
</evidence>
<accession>A0A4Z0D3I7</accession>
<evidence type="ECO:0000313" key="12">
    <source>
        <dbReference type="Proteomes" id="UP000298381"/>
    </source>
</evidence>
<evidence type="ECO:0000256" key="1">
    <source>
        <dbReference type="ARBA" id="ARBA00002254"/>
    </source>
</evidence>
<evidence type="ECO:0000256" key="6">
    <source>
        <dbReference type="ARBA" id="ARBA00022692"/>
    </source>
</evidence>
<keyword evidence="9 10" id="KW-0472">Membrane</keyword>
<evidence type="ECO:0000256" key="5">
    <source>
        <dbReference type="ARBA" id="ARBA00022500"/>
    </source>
</evidence>
<keyword evidence="11" id="KW-0969">Cilium</keyword>
<proteinExistence type="inferred from homology"/>
<dbReference type="PANTHER" id="PTHR35091:SF2">
    <property type="entry name" value="FLAGELLAR PROTEIN FLIL"/>
    <property type="match status" value="1"/>
</dbReference>
<sequence>MTEPTKNAKKKRPKLKILIIIILLIVILLLGGFIYLQVTDTTIADIMESFNKEEQLTMSLDEFLVNLKSPANMRNYLKVKISLMYTDSSKTEMLTANTSKIRDIILDNLRGRGYEDVTTNEGIDTLKKDIIEDLNNSFEEPIIKEVYITDIIVQ</sequence>
<keyword evidence="5 10" id="KW-0145">Chemotaxis</keyword>
<organism evidence="11 12">
    <name type="scientific">Soehngenia longivitae</name>
    <dbReference type="NCBI Taxonomy" id="2562294"/>
    <lineage>
        <taxon>Bacteria</taxon>
        <taxon>Bacillati</taxon>
        <taxon>Bacillota</taxon>
        <taxon>Tissierellia</taxon>
        <taxon>Tissierellales</taxon>
        <taxon>Tissierellaceae</taxon>
        <taxon>Soehngenia</taxon>
    </lineage>
</organism>
<dbReference type="GO" id="GO:0009425">
    <property type="term" value="C:bacterial-type flagellum basal body"/>
    <property type="evidence" value="ECO:0007669"/>
    <property type="project" value="InterPro"/>
</dbReference>
<dbReference type="EMBL" id="SRIB01000008">
    <property type="protein sequence ID" value="TFZ39928.1"/>
    <property type="molecule type" value="Genomic_DNA"/>
</dbReference>
<evidence type="ECO:0000256" key="4">
    <source>
        <dbReference type="ARBA" id="ARBA00022475"/>
    </source>
</evidence>
<gene>
    <name evidence="11" type="ORF">E4100_06600</name>
</gene>
<dbReference type="GO" id="GO:0071978">
    <property type="term" value="P:bacterial-type flagellum-dependent swarming motility"/>
    <property type="evidence" value="ECO:0007669"/>
    <property type="project" value="TreeGrafter"/>
</dbReference>
<dbReference type="Pfam" id="PF03748">
    <property type="entry name" value="FliL"/>
    <property type="match status" value="1"/>
</dbReference>
<comment type="subcellular location">
    <subcellularLocation>
        <location evidence="2">Cell membrane</location>
        <topology evidence="2">Single-pass membrane protein</topology>
    </subcellularLocation>
</comment>
<comment type="caution">
    <text evidence="11">The sequence shown here is derived from an EMBL/GenBank/DDBJ whole genome shotgun (WGS) entry which is preliminary data.</text>
</comment>